<proteinExistence type="predicted"/>
<dbReference type="Gene3D" id="3.90.550.10">
    <property type="entry name" value="Spore Coat Polysaccharide Biosynthesis Protein SpsA, Chain A"/>
    <property type="match status" value="1"/>
</dbReference>
<dbReference type="CDD" id="cd04182">
    <property type="entry name" value="GT_2_like_f"/>
    <property type="match status" value="1"/>
</dbReference>
<organism evidence="2">
    <name type="scientific">freshwater metagenome</name>
    <dbReference type="NCBI Taxonomy" id="449393"/>
    <lineage>
        <taxon>unclassified sequences</taxon>
        <taxon>metagenomes</taxon>
        <taxon>ecological metagenomes</taxon>
    </lineage>
</organism>
<dbReference type="Pfam" id="PF12804">
    <property type="entry name" value="NTP_transf_3"/>
    <property type="match status" value="1"/>
</dbReference>
<dbReference type="PANTHER" id="PTHR43777:SF1">
    <property type="entry name" value="MOLYBDENUM COFACTOR CYTIDYLYLTRANSFERASE"/>
    <property type="match status" value="1"/>
</dbReference>
<reference evidence="2" key="1">
    <citation type="submission" date="2020-05" db="EMBL/GenBank/DDBJ databases">
        <authorList>
            <person name="Chiriac C."/>
            <person name="Salcher M."/>
            <person name="Ghai R."/>
            <person name="Kavagutti S V."/>
        </authorList>
    </citation>
    <scope>NUCLEOTIDE SEQUENCE</scope>
</reference>
<accession>A0A6J6NYI9</accession>
<name>A0A6J6NYI9_9ZZZZ</name>
<evidence type="ECO:0000313" key="2">
    <source>
        <dbReference type="EMBL" id="CAB4689574.1"/>
    </source>
</evidence>
<dbReference type="EMBL" id="CAEZXM010000103">
    <property type="protein sequence ID" value="CAB4689574.1"/>
    <property type="molecule type" value="Genomic_DNA"/>
</dbReference>
<evidence type="ECO:0000259" key="1">
    <source>
        <dbReference type="Pfam" id="PF12804"/>
    </source>
</evidence>
<protein>
    <submittedName>
        <fullName evidence="2">Unannotated protein</fullName>
    </submittedName>
</protein>
<dbReference type="AlphaFoldDB" id="A0A6J6NYI9"/>
<dbReference type="SUPFAM" id="SSF53448">
    <property type="entry name" value="Nucleotide-diphospho-sugar transferases"/>
    <property type="match status" value="1"/>
</dbReference>
<sequence length="204" mass="21628">MNSAPAQRLDDVALPSETCAVLLAAGQGSRFIGSSHKLVSPLRGRPLYMWAIDSIEAADFAHVVVVTGCVELELPQWVVRAHNPRWDEGQATSLQCGIAAAAALGATAVVVGLADQPFVTTQAWRAVAMAHTPIAVATYDSVRGNPVRLDRSIWSLLATEGDHGARSLLSQRPDLVGEVACTGSSADIDTMEELQQWNSSTNSP</sequence>
<dbReference type="InterPro" id="IPR029044">
    <property type="entry name" value="Nucleotide-diphossugar_trans"/>
</dbReference>
<feature type="domain" description="MobA-like NTP transferase" evidence="1">
    <location>
        <begin position="20"/>
        <end position="172"/>
    </location>
</feature>
<dbReference type="GO" id="GO:0016779">
    <property type="term" value="F:nucleotidyltransferase activity"/>
    <property type="evidence" value="ECO:0007669"/>
    <property type="project" value="UniProtKB-ARBA"/>
</dbReference>
<dbReference type="InterPro" id="IPR025877">
    <property type="entry name" value="MobA-like_NTP_Trfase"/>
</dbReference>
<gene>
    <name evidence="2" type="ORF">UFOPK2366_00675</name>
</gene>
<dbReference type="PANTHER" id="PTHR43777">
    <property type="entry name" value="MOLYBDENUM COFACTOR CYTIDYLYLTRANSFERASE"/>
    <property type="match status" value="1"/>
</dbReference>